<comment type="caution">
    <text evidence="2">The sequence shown here is derived from an EMBL/GenBank/DDBJ whole genome shotgun (WGS) entry which is preliminary data.</text>
</comment>
<dbReference type="InterPro" id="IPR002645">
    <property type="entry name" value="STAS_dom"/>
</dbReference>
<sequence length="91" mass="9761">MSDTLVLQPRLDISAADPLAQALRTRLGSDLTVDARDVTHLGAMCLQVLLSAAQTVRRAGHRFTLANASDRVLEQLGSMGFTPETLAEGRT</sequence>
<protein>
    <submittedName>
        <fullName evidence="2">Chemotaxis protein CheX</fullName>
    </submittedName>
</protein>
<evidence type="ECO:0000313" key="2">
    <source>
        <dbReference type="EMBL" id="GGL88915.1"/>
    </source>
</evidence>
<evidence type="ECO:0000313" key="3">
    <source>
        <dbReference type="Proteomes" id="UP000649829"/>
    </source>
</evidence>
<proteinExistence type="predicted"/>
<gene>
    <name evidence="2" type="ORF">GCM10011534_08830</name>
</gene>
<dbReference type="Proteomes" id="UP000649829">
    <property type="component" value="Unassembled WGS sequence"/>
</dbReference>
<dbReference type="CDD" id="cd07043">
    <property type="entry name" value="STAS_anti-anti-sigma_factors"/>
    <property type="match status" value="1"/>
</dbReference>
<reference evidence="2" key="2">
    <citation type="submission" date="2020-09" db="EMBL/GenBank/DDBJ databases">
        <authorList>
            <person name="Sun Q."/>
            <person name="Zhou Y."/>
        </authorList>
    </citation>
    <scope>NUCLEOTIDE SEQUENCE</scope>
    <source>
        <strain evidence="2">CGMCC 1.6293</strain>
    </source>
</reference>
<dbReference type="SUPFAM" id="SSF52091">
    <property type="entry name" value="SpoIIaa-like"/>
    <property type="match status" value="1"/>
</dbReference>
<evidence type="ECO:0000259" key="1">
    <source>
        <dbReference type="PROSITE" id="PS50801"/>
    </source>
</evidence>
<dbReference type="Pfam" id="PF13466">
    <property type="entry name" value="STAS_2"/>
    <property type="match status" value="1"/>
</dbReference>
<dbReference type="InterPro" id="IPR058548">
    <property type="entry name" value="MlaB-like_STAS"/>
</dbReference>
<feature type="domain" description="STAS" evidence="1">
    <location>
        <begin position="1"/>
        <end position="91"/>
    </location>
</feature>
<dbReference type="InterPro" id="IPR036513">
    <property type="entry name" value="STAS_dom_sf"/>
</dbReference>
<dbReference type="AlphaFoldDB" id="A0A917SNV9"/>
<organism evidence="2 3">
    <name type="scientific">Pseudooceanicola nanhaiensis</name>
    <dbReference type="NCBI Taxonomy" id="375761"/>
    <lineage>
        <taxon>Bacteria</taxon>
        <taxon>Pseudomonadati</taxon>
        <taxon>Pseudomonadota</taxon>
        <taxon>Alphaproteobacteria</taxon>
        <taxon>Rhodobacterales</taxon>
        <taxon>Paracoccaceae</taxon>
        <taxon>Pseudooceanicola</taxon>
    </lineage>
</organism>
<reference evidence="2" key="1">
    <citation type="journal article" date="2014" name="Int. J. Syst. Evol. Microbiol.">
        <title>Complete genome sequence of Corynebacterium casei LMG S-19264T (=DSM 44701T), isolated from a smear-ripened cheese.</title>
        <authorList>
            <consortium name="US DOE Joint Genome Institute (JGI-PGF)"/>
            <person name="Walter F."/>
            <person name="Albersmeier A."/>
            <person name="Kalinowski J."/>
            <person name="Ruckert C."/>
        </authorList>
    </citation>
    <scope>NUCLEOTIDE SEQUENCE</scope>
    <source>
        <strain evidence="2">CGMCC 1.6293</strain>
    </source>
</reference>
<dbReference type="Gene3D" id="3.30.750.24">
    <property type="entry name" value="STAS domain"/>
    <property type="match status" value="1"/>
</dbReference>
<accession>A0A917SNV9</accession>
<name>A0A917SNV9_9RHOB</name>
<keyword evidence="3" id="KW-1185">Reference proteome</keyword>
<dbReference type="RefSeq" id="WP_028285785.1">
    <property type="nucleotide sequence ID" value="NZ_BMLF01000001.1"/>
</dbReference>
<dbReference type="PROSITE" id="PS50801">
    <property type="entry name" value="STAS"/>
    <property type="match status" value="1"/>
</dbReference>
<dbReference type="EMBL" id="BMLF01000001">
    <property type="protein sequence ID" value="GGL88915.1"/>
    <property type="molecule type" value="Genomic_DNA"/>
</dbReference>